<evidence type="ECO:0000313" key="4">
    <source>
        <dbReference type="Proteomes" id="UP000829685"/>
    </source>
</evidence>
<protein>
    <recommendedName>
        <fullName evidence="2">CPAF-like PDZ domain-containing protein</fullName>
    </recommendedName>
</protein>
<accession>A0A9P9WHW4</accession>
<feature type="domain" description="CPAF-like PDZ" evidence="2">
    <location>
        <begin position="162"/>
        <end position="280"/>
    </location>
</feature>
<dbReference type="EMBL" id="JAFIMR010000023">
    <property type="protein sequence ID" value="KAI1864666.1"/>
    <property type="molecule type" value="Genomic_DNA"/>
</dbReference>
<feature type="signal peptide" evidence="1">
    <location>
        <begin position="1"/>
        <end position="21"/>
    </location>
</feature>
<dbReference type="PANTHER" id="PTHR37049">
    <property type="entry name" value="PEPTIDASE S41 FAMILY PROTEIN"/>
    <property type="match status" value="1"/>
</dbReference>
<dbReference type="Proteomes" id="UP000829685">
    <property type="component" value="Unassembled WGS sequence"/>
</dbReference>
<dbReference type="PANTHER" id="PTHR37049:SF4">
    <property type="entry name" value="RHODANESE DOMAIN-CONTAINING PROTEIN"/>
    <property type="match status" value="1"/>
</dbReference>
<name>A0A9P9WHW4_9PEZI</name>
<evidence type="ECO:0000313" key="3">
    <source>
        <dbReference type="EMBL" id="KAI1864666.1"/>
    </source>
</evidence>
<feature type="chain" id="PRO_5040198086" description="CPAF-like PDZ domain-containing protein" evidence="1">
    <location>
        <begin position="22"/>
        <end position="755"/>
    </location>
</feature>
<dbReference type="Gene3D" id="3.90.226.10">
    <property type="entry name" value="2-enoyl-CoA Hydratase, Chain A, domain 1"/>
    <property type="match status" value="1"/>
</dbReference>
<dbReference type="SUPFAM" id="SSF52096">
    <property type="entry name" value="ClpP/crotonase"/>
    <property type="match status" value="1"/>
</dbReference>
<keyword evidence="1" id="KW-0732">Signal</keyword>
<dbReference type="GO" id="GO:0006508">
    <property type="term" value="P:proteolysis"/>
    <property type="evidence" value="ECO:0007669"/>
    <property type="project" value="InterPro"/>
</dbReference>
<keyword evidence="4" id="KW-1185">Reference proteome</keyword>
<dbReference type="AlphaFoldDB" id="A0A9P9WHW4"/>
<dbReference type="InterPro" id="IPR056186">
    <property type="entry name" value="PDZ_CPAF-rel"/>
</dbReference>
<sequence length="755" mass="82225">MKTSVAISTAVLGFASTLVAAQYNTTATTTATPTQEPCALVSASWVAQTATTPTPTVEAALAYQCLNSVPINKESALKFLDALVPYLEWQSDTAFKKNPPADYFYPPYDLWAELARIREGVAADAYPNEYSWQADLYNSAWAPGHDGHLIVYTDVLTIAVEWARQWALVSISEDGSSLPVIKVYGDVLASPETASVVKLINGVDAATFLGDWIFKMSSNQEPDSAYNSLFFSKAYNQSGNQGYFKSGGRPRYVYPDAETTLTFENGTEVTLPNIARLKGDWRGVTDGAAFLSRFARNAVPSTTASASSLPSQTATSTIESLTTTASPSIAAASTSVPGYPAPYIISSDRIVSGYFLEGEGFEDVAVLAMTSFSPSNPPEFQQVVQDFFEAAVAAGKKKIVLDVQTNGGGYIFQGYDTFRQLFPDIVQNGTGRWRNSAGFDAVANVTSAVCADFDPLTADAALIFQCNAVWNWQYDIDVSDNNFKSYEDKFGPIEFNGDQYTDVMQWNFSNPLDTSNTTFGIGYDVTGYGSRDNFKRPFGGPENIVLLLDGYCASTCTLFSQFLKWDAGVKSIAMGGRPKEGPIQGVGGVKGSQSYSFSGVYDLVNTTKGYTNDTELLAELDRYSDYVFDRALTLNLNVKDEILPLNLEDGTPAQYIAEYADCRLYWTEDMHTDITNLWKAAATAAFNGGKCASGGFDSAPATRRSTDRPAPFNKGRITLPVKTPERVPVASIAKRTISDKVHKLMMEQQHMMVID</sequence>
<comment type="caution">
    <text evidence="3">The sequence shown here is derived from an EMBL/GenBank/DDBJ whole genome shotgun (WGS) entry which is preliminary data.</text>
</comment>
<dbReference type="GO" id="GO:0008236">
    <property type="term" value="F:serine-type peptidase activity"/>
    <property type="evidence" value="ECO:0007669"/>
    <property type="project" value="InterPro"/>
</dbReference>
<evidence type="ECO:0000256" key="1">
    <source>
        <dbReference type="SAM" id="SignalP"/>
    </source>
</evidence>
<proteinExistence type="predicted"/>
<dbReference type="InterPro" id="IPR029045">
    <property type="entry name" value="ClpP/crotonase-like_dom_sf"/>
</dbReference>
<dbReference type="Pfam" id="PF23658">
    <property type="entry name" value="PDZ_CPAF_rel"/>
    <property type="match status" value="1"/>
</dbReference>
<dbReference type="InterPro" id="IPR052766">
    <property type="entry name" value="S41A_metabolite_peptidase"/>
</dbReference>
<organism evidence="3 4">
    <name type="scientific">Neoarthrinium moseri</name>
    <dbReference type="NCBI Taxonomy" id="1658444"/>
    <lineage>
        <taxon>Eukaryota</taxon>
        <taxon>Fungi</taxon>
        <taxon>Dikarya</taxon>
        <taxon>Ascomycota</taxon>
        <taxon>Pezizomycotina</taxon>
        <taxon>Sordariomycetes</taxon>
        <taxon>Xylariomycetidae</taxon>
        <taxon>Amphisphaeriales</taxon>
        <taxon>Apiosporaceae</taxon>
        <taxon>Neoarthrinium</taxon>
    </lineage>
</organism>
<reference evidence="3" key="1">
    <citation type="submission" date="2021-03" db="EMBL/GenBank/DDBJ databases">
        <title>Revisited historic fungal species revealed as producer of novel bioactive compounds through whole genome sequencing and comparative genomics.</title>
        <authorList>
            <person name="Vignolle G.A."/>
            <person name="Hochenegger N."/>
            <person name="Mach R.L."/>
            <person name="Mach-Aigner A.R."/>
            <person name="Javad Rahimi M."/>
            <person name="Salim K.A."/>
            <person name="Chan C.M."/>
            <person name="Lim L.B.L."/>
            <person name="Cai F."/>
            <person name="Druzhinina I.S."/>
            <person name="U'Ren J.M."/>
            <person name="Derntl C."/>
        </authorList>
    </citation>
    <scope>NUCLEOTIDE SEQUENCE</scope>
    <source>
        <strain evidence="3">TUCIM 5799</strain>
    </source>
</reference>
<evidence type="ECO:0000259" key="2">
    <source>
        <dbReference type="Pfam" id="PF23658"/>
    </source>
</evidence>
<gene>
    <name evidence="3" type="ORF">JX265_008390</name>
</gene>